<organism evidence="2 3">
    <name type="scientific">Lophiostoma macrostomum CBS 122681</name>
    <dbReference type="NCBI Taxonomy" id="1314788"/>
    <lineage>
        <taxon>Eukaryota</taxon>
        <taxon>Fungi</taxon>
        <taxon>Dikarya</taxon>
        <taxon>Ascomycota</taxon>
        <taxon>Pezizomycotina</taxon>
        <taxon>Dothideomycetes</taxon>
        <taxon>Pleosporomycetidae</taxon>
        <taxon>Pleosporales</taxon>
        <taxon>Lophiostomataceae</taxon>
        <taxon>Lophiostoma</taxon>
    </lineage>
</organism>
<evidence type="ECO:0000256" key="1">
    <source>
        <dbReference type="SAM" id="MobiDB-lite"/>
    </source>
</evidence>
<dbReference type="OrthoDB" id="1711136at2759"/>
<proteinExistence type="predicted"/>
<keyword evidence="3" id="KW-1185">Reference proteome</keyword>
<feature type="compositionally biased region" description="Basic and acidic residues" evidence="1">
    <location>
        <begin position="151"/>
        <end position="172"/>
    </location>
</feature>
<feature type="compositionally biased region" description="Acidic residues" evidence="1">
    <location>
        <begin position="189"/>
        <end position="206"/>
    </location>
</feature>
<protein>
    <submittedName>
        <fullName evidence="2">Uncharacterized protein</fullName>
    </submittedName>
</protein>
<reference evidence="2" key="1">
    <citation type="journal article" date="2020" name="Stud. Mycol.">
        <title>101 Dothideomycetes genomes: a test case for predicting lifestyles and emergence of pathogens.</title>
        <authorList>
            <person name="Haridas S."/>
            <person name="Albert R."/>
            <person name="Binder M."/>
            <person name="Bloem J."/>
            <person name="Labutti K."/>
            <person name="Salamov A."/>
            <person name="Andreopoulos B."/>
            <person name="Baker S."/>
            <person name="Barry K."/>
            <person name="Bills G."/>
            <person name="Bluhm B."/>
            <person name="Cannon C."/>
            <person name="Castanera R."/>
            <person name="Culley D."/>
            <person name="Daum C."/>
            <person name="Ezra D."/>
            <person name="Gonzalez J."/>
            <person name="Henrissat B."/>
            <person name="Kuo A."/>
            <person name="Liang C."/>
            <person name="Lipzen A."/>
            <person name="Lutzoni F."/>
            <person name="Magnuson J."/>
            <person name="Mondo S."/>
            <person name="Nolan M."/>
            <person name="Ohm R."/>
            <person name="Pangilinan J."/>
            <person name="Park H.-J."/>
            <person name="Ramirez L."/>
            <person name="Alfaro M."/>
            <person name="Sun H."/>
            <person name="Tritt A."/>
            <person name="Yoshinaga Y."/>
            <person name="Zwiers L.-H."/>
            <person name="Turgeon B."/>
            <person name="Goodwin S."/>
            <person name="Spatafora J."/>
            <person name="Crous P."/>
            <person name="Grigoriev I."/>
        </authorList>
    </citation>
    <scope>NUCLEOTIDE SEQUENCE</scope>
    <source>
        <strain evidence="2">CBS 122681</strain>
    </source>
</reference>
<feature type="region of interest" description="Disordered" evidence="1">
    <location>
        <begin position="263"/>
        <end position="304"/>
    </location>
</feature>
<feature type="compositionally biased region" description="Basic and acidic residues" evidence="1">
    <location>
        <begin position="265"/>
        <end position="279"/>
    </location>
</feature>
<dbReference type="EMBL" id="MU004387">
    <property type="protein sequence ID" value="KAF2653120.1"/>
    <property type="molecule type" value="Genomic_DNA"/>
</dbReference>
<gene>
    <name evidence="2" type="ORF">K491DRAFT_567512</name>
</gene>
<feature type="region of interest" description="Disordered" evidence="1">
    <location>
        <begin position="147"/>
        <end position="227"/>
    </location>
</feature>
<sequence length="304" mass="34839">MGTLTADCPRLDSHCPHKLATSCRLTSTSNCCACADERAHSRTYAVYIDGVGFVQRGTRWQAYCWFCKEFWNNRLAATEPPLGTSQTRIPEIPDQSAFLQRWFEFHQGYRIVHDADGTERRIAVIGESFKDVSPGFLPRTLDQLRAGRANDAQRVENRFQRRRLSSEEDRPQEPQQSIEDVLDSLLQEASDEEETTNEATEADEEQNATSMPRPRREATGLSRPLTRVEAVAQRARERFTRVFGTREQIEQDDYESPLASVFGRAEQRYREAESRRRSGDTVAPPLDNLSASERHQIEQQILWG</sequence>
<name>A0A6A6T000_9PLEO</name>
<evidence type="ECO:0000313" key="3">
    <source>
        <dbReference type="Proteomes" id="UP000799324"/>
    </source>
</evidence>
<dbReference type="AlphaFoldDB" id="A0A6A6T000"/>
<dbReference type="Proteomes" id="UP000799324">
    <property type="component" value="Unassembled WGS sequence"/>
</dbReference>
<evidence type="ECO:0000313" key="2">
    <source>
        <dbReference type="EMBL" id="KAF2653120.1"/>
    </source>
</evidence>
<feature type="non-terminal residue" evidence="2">
    <location>
        <position position="304"/>
    </location>
</feature>
<accession>A0A6A6T000</accession>